<gene>
    <name evidence="1" type="ORF">H8S18_07485</name>
</gene>
<protein>
    <submittedName>
        <fullName evidence="1">Uncharacterized protein</fullName>
    </submittedName>
</protein>
<comment type="caution">
    <text evidence="1">The sequence shown here is derived from an EMBL/GenBank/DDBJ whole genome shotgun (WGS) entry which is preliminary data.</text>
</comment>
<reference evidence="1 2" key="1">
    <citation type="submission" date="2020-08" db="EMBL/GenBank/DDBJ databases">
        <title>Genome public.</title>
        <authorList>
            <person name="Liu C."/>
            <person name="Sun Q."/>
        </authorList>
    </citation>
    <scope>NUCLEOTIDE SEQUENCE [LARGE SCALE GENOMIC DNA]</scope>
    <source>
        <strain evidence="1 2">NSJ-35</strain>
    </source>
</reference>
<evidence type="ECO:0000313" key="1">
    <source>
        <dbReference type="EMBL" id="MBC5648177.1"/>
    </source>
</evidence>
<proteinExistence type="predicted"/>
<accession>A0ABR7EEG7</accession>
<keyword evidence="2" id="KW-1185">Reference proteome</keyword>
<dbReference type="EMBL" id="JACOON010000003">
    <property type="protein sequence ID" value="MBC5648177.1"/>
    <property type="molecule type" value="Genomic_DNA"/>
</dbReference>
<name>A0ABR7EEG7_9FIRM</name>
<evidence type="ECO:0000313" key="2">
    <source>
        <dbReference type="Proteomes" id="UP000606889"/>
    </source>
</evidence>
<sequence>MEKTKMSKKKKIVIGVLIAAVVILLLLLLRCCSCVEAGEPFGFWSANGDLTARNEVDIEEMKAIMNGSNVPVNINATAFCEAGDAPVNWLIENPTGSNKNLLVEIYLLAEGSEQSNFNAEADIGEKIYSTEKLLPPGSHIECKDAAGTGLAGYDYLDRELPPGTYQVIALFHAYSLDEQPEYIGTAQAFISLTVQG</sequence>
<organism evidence="1 2">
    <name type="scientific">Christensenella tenuis</name>
    <dbReference type="NCBI Taxonomy" id="2763033"/>
    <lineage>
        <taxon>Bacteria</taxon>
        <taxon>Bacillati</taxon>
        <taxon>Bacillota</taxon>
        <taxon>Clostridia</taxon>
        <taxon>Christensenellales</taxon>
        <taxon>Christensenellaceae</taxon>
        <taxon>Christensenella</taxon>
    </lineage>
</organism>
<dbReference type="RefSeq" id="WP_186857678.1">
    <property type="nucleotide sequence ID" value="NZ_JACOON010000003.1"/>
</dbReference>
<dbReference type="Proteomes" id="UP000606889">
    <property type="component" value="Unassembled WGS sequence"/>
</dbReference>